<evidence type="ECO:0000313" key="2">
    <source>
        <dbReference type="Proteomes" id="UP000708208"/>
    </source>
</evidence>
<comment type="caution">
    <text evidence="1">The sequence shown here is derived from an EMBL/GenBank/DDBJ whole genome shotgun (WGS) entry which is preliminary data.</text>
</comment>
<feature type="non-terminal residue" evidence="1">
    <location>
        <position position="94"/>
    </location>
</feature>
<protein>
    <submittedName>
        <fullName evidence="1">Uncharacterized protein</fullName>
    </submittedName>
</protein>
<gene>
    <name evidence="1" type="ORF">AFUS01_LOCUS37879</name>
</gene>
<keyword evidence="2" id="KW-1185">Reference proteome</keyword>
<dbReference type="AlphaFoldDB" id="A0A8J2PLF7"/>
<organism evidence="1 2">
    <name type="scientific">Allacma fusca</name>
    <dbReference type="NCBI Taxonomy" id="39272"/>
    <lineage>
        <taxon>Eukaryota</taxon>
        <taxon>Metazoa</taxon>
        <taxon>Ecdysozoa</taxon>
        <taxon>Arthropoda</taxon>
        <taxon>Hexapoda</taxon>
        <taxon>Collembola</taxon>
        <taxon>Symphypleona</taxon>
        <taxon>Sminthuridae</taxon>
        <taxon>Allacma</taxon>
    </lineage>
</organism>
<sequence length="94" mass="10836">LSANRGIHLRNMSQAKLQRIIKSPPGHLSKEEVERELAECRQMQQEALVYFRGTFPPKGSIVSPTVQELEFEMRAANDALLRDLAFQEMQRVNR</sequence>
<feature type="non-terminal residue" evidence="1">
    <location>
        <position position="1"/>
    </location>
</feature>
<evidence type="ECO:0000313" key="1">
    <source>
        <dbReference type="EMBL" id="CAG7827924.1"/>
    </source>
</evidence>
<dbReference type="Proteomes" id="UP000708208">
    <property type="component" value="Unassembled WGS sequence"/>
</dbReference>
<proteinExistence type="predicted"/>
<name>A0A8J2PLF7_9HEXA</name>
<dbReference type="EMBL" id="CAJVCH010545415">
    <property type="protein sequence ID" value="CAG7827924.1"/>
    <property type="molecule type" value="Genomic_DNA"/>
</dbReference>
<accession>A0A8J2PLF7</accession>
<reference evidence="1" key="1">
    <citation type="submission" date="2021-06" db="EMBL/GenBank/DDBJ databases">
        <authorList>
            <person name="Hodson N. C."/>
            <person name="Mongue J. A."/>
            <person name="Jaron S. K."/>
        </authorList>
    </citation>
    <scope>NUCLEOTIDE SEQUENCE</scope>
</reference>